<sequence length="137" mass="15290">MIVVDASALAKYVLKEEGWRGIARYLVAERSVTLDHALKETLNAVWKAAVIHRVISRTVALEKYRVLTRLVEGRVITVEDEEAYLEKALEIAIDTGLTVYDALYVAQAASHRARLLTCDRKQAEAAEKLGINTILVL</sequence>
<keyword evidence="5 6" id="KW-0460">Magnesium</keyword>
<name>A0ABN6ZSV9_9CREN</name>
<dbReference type="Gene3D" id="3.40.50.1010">
    <property type="entry name" value="5'-nuclease"/>
    <property type="match status" value="1"/>
</dbReference>
<protein>
    <recommendedName>
        <fullName evidence="6">Ribonuclease VapC</fullName>
        <shortName evidence="6">RNase VapC</shortName>
        <ecNumber evidence="6">3.1.-.-</ecNumber>
    </recommendedName>
    <alternativeName>
        <fullName evidence="6">Putative toxin VapC</fullName>
    </alternativeName>
</protein>
<comment type="function">
    <text evidence="6">Toxic component of a toxin-antitoxin (TA) system. An RNase.</text>
</comment>
<evidence type="ECO:0000256" key="6">
    <source>
        <dbReference type="HAMAP-Rule" id="MF_00265"/>
    </source>
</evidence>
<dbReference type="HAMAP" id="MF_00265">
    <property type="entry name" value="VapC_Nob1"/>
    <property type="match status" value="1"/>
</dbReference>
<dbReference type="RefSeq" id="WP_338248424.1">
    <property type="nucleotide sequence ID" value="NZ_AP028907.1"/>
</dbReference>
<keyword evidence="9" id="KW-1185">Reference proteome</keyword>
<comment type="similarity">
    <text evidence="6">Belongs to the PINc/VapC protein family.</text>
</comment>
<dbReference type="InterPro" id="IPR044153">
    <property type="entry name" value="PIN_Pae0151-like"/>
</dbReference>
<keyword evidence="1 6" id="KW-1277">Toxin-antitoxin system</keyword>
<evidence type="ECO:0000259" key="7">
    <source>
        <dbReference type="Pfam" id="PF01850"/>
    </source>
</evidence>
<feature type="binding site" evidence="6">
    <location>
        <position position="101"/>
    </location>
    <ligand>
        <name>Mg(2+)</name>
        <dbReference type="ChEBI" id="CHEBI:18420"/>
    </ligand>
</feature>
<evidence type="ECO:0000256" key="5">
    <source>
        <dbReference type="ARBA" id="ARBA00022842"/>
    </source>
</evidence>
<evidence type="ECO:0000313" key="8">
    <source>
        <dbReference type="EMBL" id="BES81745.1"/>
    </source>
</evidence>
<proteinExistence type="inferred from homology"/>
<keyword evidence="3 6" id="KW-0479">Metal-binding</keyword>
<dbReference type="SUPFAM" id="SSF88723">
    <property type="entry name" value="PIN domain-like"/>
    <property type="match status" value="1"/>
</dbReference>
<dbReference type="Proteomes" id="UP001341135">
    <property type="component" value="Chromosome"/>
</dbReference>
<dbReference type="InterPro" id="IPR002716">
    <property type="entry name" value="PIN_dom"/>
</dbReference>
<dbReference type="EC" id="3.1.-.-" evidence="6"/>
<keyword evidence="6" id="KW-0800">Toxin</keyword>
<feature type="binding site" evidence="6">
    <location>
        <position position="5"/>
    </location>
    <ligand>
        <name>Mg(2+)</name>
        <dbReference type="ChEBI" id="CHEBI:18420"/>
    </ligand>
</feature>
<dbReference type="PANTHER" id="PTHR35901">
    <property type="entry name" value="RIBONUCLEASE VAPC3"/>
    <property type="match status" value="1"/>
</dbReference>
<evidence type="ECO:0000256" key="1">
    <source>
        <dbReference type="ARBA" id="ARBA00022649"/>
    </source>
</evidence>
<dbReference type="Pfam" id="PF01850">
    <property type="entry name" value="PIN"/>
    <property type="match status" value="1"/>
</dbReference>
<keyword evidence="2 6" id="KW-0540">Nuclease</keyword>
<evidence type="ECO:0000256" key="4">
    <source>
        <dbReference type="ARBA" id="ARBA00022801"/>
    </source>
</evidence>
<dbReference type="InterPro" id="IPR022907">
    <property type="entry name" value="VapC_family"/>
</dbReference>
<reference evidence="8 9" key="1">
    <citation type="submission" date="2023-09" db="EMBL/GenBank/DDBJ databases">
        <title>Pyrofollis japonicus gen. nov. sp. nov., a novel member of the family Pyrodictiaceae isolated from the Iheya North hydrothermal field.</title>
        <authorList>
            <person name="Miyazaki U."/>
            <person name="Sanari M."/>
            <person name="Tame A."/>
            <person name="Kitajima M."/>
            <person name="Okamoto A."/>
            <person name="Sawayama S."/>
            <person name="Miyazaki J."/>
            <person name="Takai K."/>
            <person name="Nakagawa S."/>
        </authorList>
    </citation>
    <scope>NUCLEOTIDE SEQUENCE [LARGE SCALE GENOMIC DNA]</scope>
    <source>
        <strain evidence="8 9">AV2</strain>
    </source>
</reference>
<dbReference type="EMBL" id="AP028907">
    <property type="protein sequence ID" value="BES81745.1"/>
    <property type="molecule type" value="Genomic_DNA"/>
</dbReference>
<dbReference type="CDD" id="cd09873">
    <property type="entry name" value="PIN_Pae0151-like"/>
    <property type="match status" value="1"/>
</dbReference>
<dbReference type="InterPro" id="IPR029060">
    <property type="entry name" value="PIN-like_dom_sf"/>
</dbReference>
<keyword evidence="4 6" id="KW-0378">Hydrolase</keyword>
<dbReference type="GeneID" id="89289327"/>
<evidence type="ECO:0000313" key="9">
    <source>
        <dbReference type="Proteomes" id="UP001341135"/>
    </source>
</evidence>
<comment type="cofactor">
    <cofactor evidence="6">
        <name>Mg(2+)</name>
        <dbReference type="ChEBI" id="CHEBI:18420"/>
    </cofactor>
</comment>
<evidence type="ECO:0000256" key="2">
    <source>
        <dbReference type="ARBA" id="ARBA00022722"/>
    </source>
</evidence>
<dbReference type="InterPro" id="IPR051619">
    <property type="entry name" value="TypeII_TA_RNase_PINc/VapC"/>
</dbReference>
<gene>
    <name evidence="6" type="primary">vapC</name>
    <name evidence="8" type="ORF">PABY_13120</name>
</gene>
<dbReference type="PANTHER" id="PTHR35901:SF1">
    <property type="entry name" value="EXONUCLEASE VAPC9"/>
    <property type="match status" value="1"/>
</dbReference>
<organism evidence="8 9">
    <name type="scientific">Pyrodictium abyssi</name>
    <dbReference type="NCBI Taxonomy" id="54256"/>
    <lineage>
        <taxon>Archaea</taxon>
        <taxon>Thermoproteota</taxon>
        <taxon>Thermoprotei</taxon>
        <taxon>Desulfurococcales</taxon>
        <taxon>Pyrodictiaceae</taxon>
        <taxon>Pyrodictium</taxon>
    </lineage>
</organism>
<accession>A0ABN6ZSV9</accession>
<evidence type="ECO:0000256" key="3">
    <source>
        <dbReference type="ARBA" id="ARBA00022723"/>
    </source>
</evidence>
<feature type="domain" description="PIN" evidence="7">
    <location>
        <begin position="2"/>
        <end position="127"/>
    </location>
</feature>